<keyword evidence="5 8" id="KW-0339">Growth factor</keyword>
<evidence type="ECO:0000256" key="6">
    <source>
        <dbReference type="ARBA" id="ARBA00023157"/>
    </source>
</evidence>
<dbReference type="Gene3D" id="2.10.90.10">
    <property type="entry name" value="Cystine-knot cytokines"/>
    <property type="match status" value="1"/>
</dbReference>
<dbReference type="HOGENOM" id="CLU_020515_4_2_1"/>
<feature type="region of interest" description="Disordered" evidence="9">
    <location>
        <begin position="310"/>
        <end position="358"/>
    </location>
</feature>
<dbReference type="InterPro" id="IPR001839">
    <property type="entry name" value="TGF-b_C"/>
</dbReference>
<sequence length="461" mass="52798">MGRKKEPVAGLWVLSNREAFPHKSTDSSIAPLVGISYCNSIFTMKFSRRGFILLLACIGLAGTTPPTLLESAFPSHYDENRRREIIQAFEKTFLHLFGLKERPKPKKDIFIPQYLLDLYEKHSEDPDSLGESVNVRRRGAGSANTVRSFLHKELNTDVISMAGCGDQNCAHFYFNVSSIPVEESLTGAELRLFVDQNNETNPVGNRKQFRHKIEIHEVLQPETANSEAITRLLDVRHVGGKNSSWESFDIHPAVLKWKKNPTLNHGLKVRVLSFKNKPSTDSVKHVRLRRDVESVEEAWHERPLLVTFTDDNRGSRTKRATSDKKVKKNKKNRKNKNKRRKNRKKNRKNKTKRKKYNNQCRRKELNVDFKAVGWNDWIFAPPGYNAYYCDGSCHWPYDDHMNVTNHAIVQDLVNSIDPRAAPKPCCVPTELSSLSLLYTDEHGAVVLKVYQDMVVEGCGCR</sequence>
<dbReference type="PROSITE" id="PS51362">
    <property type="entry name" value="TGF_BETA_2"/>
    <property type="match status" value="1"/>
</dbReference>
<dbReference type="InterPro" id="IPR029034">
    <property type="entry name" value="Cystine-knot_cytokine"/>
</dbReference>
<comment type="subcellular location">
    <subcellularLocation>
        <location evidence="1">Secreted</location>
    </subcellularLocation>
</comment>
<accession>K1PQP9</accession>
<dbReference type="PANTHER" id="PTHR11848:SF263">
    <property type="entry name" value="PROTEIN DECAPENTAPLEGIC"/>
    <property type="match status" value="1"/>
</dbReference>
<keyword evidence="10" id="KW-1133">Transmembrane helix</keyword>
<dbReference type="InParanoid" id="K1PQP9"/>
<evidence type="ECO:0000259" key="11">
    <source>
        <dbReference type="PROSITE" id="PS51362"/>
    </source>
</evidence>
<dbReference type="PROSITE" id="PS00250">
    <property type="entry name" value="TGF_BETA_1"/>
    <property type="match status" value="1"/>
</dbReference>
<evidence type="ECO:0000256" key="9">
    <source>
        <dbReference type="SAM" id="MobiDB-lite"/>
    </source>
</evidence>
<gene>
    <name evidence="12" type="ORF">CGI_10011133</name>
</gene>
<dbReference type="Pfam" id="PF00688">
    <property type="entry name" value="TGFb_propeptide"/>
    <property type="match status" value="1"/>
</dbReference>
<dbReference type="InterPro" id="IPR017948">
    <property type="entry name" value="TGFb_CS"/>
</dbReference>
<dbReference type="PRINTS" id="PR00669">
    <property type="entry name" value="INHIBINA"/>
</dbReference>
<dbReference type="InterPro" id="IPR015615">
    <property type="entry name" value="TGF-beta-rel"/>
</dbReference>
<dbReference type="Gene3D" id="2.60.120.970">
    <property type="match status" value="1"/>
</dbReference>
<evidence type="ECO:0000256" key="7">
    <source>
        <dbReference type="ARBA" id="ARBA00023180"/>
    </source>
</evidence>
<dbReference type="SMR" id="K1PQP9"/>
<dbReference type="SUPFAM" id="SSF57501">
    <property type="entry name" value="Cystine-knot cytokines"/>
    <property type="match status" value="1"/>
</dbReference>
<feature type="domain" description="TGF-beta family profile" evidence="11">
    <location>
        <begin position="340"/>
        <end position="461"/>
    </location>
</feature>
<keyword evidence="6" id="KW-1015">Disulfide bond</keyword>
<proteinExistence type="inferred from homology"/>
<dbReference type="SMART" id="SM00204">
    <property type="entry name" value="TGFB"/>
    <property type="match status" value="1"/>
</dbReference>
<dbReference type="FunFam" id="2.10.90.10:FF:000001">
    <property type="entry name" value="Bone morphogenetic protein 4"/>
    <property type="match status" value="1"/>
</dbReference>
<keyword evidence="7" id="KW-0325">Glycoprotein</keyword>
<dbReference type="FunCoup" id="K1PQP9">
    <property type="interactions" value="92"/>
</dbReference>
<evidence type="ECO:0000256" key="5">
    <source>
        <dbReference type="ARBA" id="ARBA00023030"/>
    </source>
</evidence>
<evidence type="ECO:0000256" key="10">
    <source>
        <dbReference type="SAM" id="Phobius"/>
    </source>
</evidence>
<evidence type="ECO:0000256" key="8">
    <source>
        <dbReference type="RuleBase" id="RU000354"/>
    </source>
</evidence>
<keyword evidence="10" id="KW-0472">Membrane</keyword>
<reference evidence="12" key="1">
    <citation type="journal article" date="2012" name="Nature">
        <title>The oyster genome reveals stress adaptation and complexity of shell formation.</title>
        <authorList>
            <person name="Zhang G."/>
            <person name="Fang X."/>
            <person name="Guo X."/>
            <person name="Li L."/>
            <person name="Luo R."/>
            <person name="Xu F."/>
            <person name="Yang P."/>
            <person name="Zhang L."/>
            <person name="Wang X."/>
            <person name="Qi H."/>
            <person name="Xiong Z."/>
            <person name="Que H."/>
            <person name="Xie Y."/>
            <person name="Holland P.W."/>
            <person name="Paps J."/>
            <person name="Zhu Y."/>
            <person name="Wu F."/>
            <person name="Chen Y."/>
            <person name="Wang J."/>
            <person name="Peng C."/>
            <person name="Meng J."/>
            <person name="Yang L."/>
            <person name="Liu J."/>
            <person name="Wen B."/>
            <person name="Zhang N."/>
            <person name="Huang Z."/>
            <person name="Zhu Q."/>
            <person name="Feng Y."/>
            <person name="Mount A."/>
            <person name="Hedgecock D."/>
            <person name="Xu Z."/>
            <person name="Liu Y."/>
            <person name="Domazet-Loso T."/>
            <person name="Du Y."/>
            <person name="Sun X."/>
            <person name="Zhang S."/>
            <person name="Liu B."/>
            <person name="Cheng P."/>
            <person name="Jiang X."/>
            <person name="Li J."/>
            <person name="Fan D."/>
            <person name="Wang W."/>
            <person name="Fu W."/>
            <person name="Wang T."/>
            <person name="Wang B."/>
            <person name="Zhang J."/>
            <person name="Peng Z."/>
            <person name="Li Y."/>
            <person name="Li N."/>
            <person name="Wang J."/>
            <person name="Chen M."/>
            <person name="He Y."/>
            <person name="Tan F."/>
            <person name="Song X."/>
            <person name="Zheng Q."/>
            <person name="Huang R."/>
            <person name="Yang H."/>
            <person name="Du X."/>
            <person name="Chen L."/>
            <person name="Yang M."/>
            <person name="Gaffney P.M."/>
            <person name="Wang S."/>
            <person name="Luo L."/>
            <person name="She Z."/>
            <person name="Ming Y."/>
            <person name="Huang W."/>
            <person name="Zhang S."/>
            <person name="Huang B."/>
            <person name="Zhang Y."/>
            <person name="Qu T."/>
            <person name="Ni P."/>
            <person name="Miao G."/>
            <person name="Wang J."/>
            <person name="Wang Q."/>
            <person name="Steinberg C.E."/>
            <person name="Wang H."/>
            <person name="Li N."/>
            <person name="Qian L."/>
            <person name="Zhang G."/>
            <person name="Li Y."/>
            <person name="Yang H."/>
            <person name="Liu X."/>
            <person name="Wang J."/>
            <person name="Yin Y."/>
            <person name="Wang J."/>
        </authorList>
    </citation>
    <scope>NUCLEOTIDE SEQUENCE [LARGE SCALE GENOMIC DNA]</scope>
    <source>
        <strain evidence="12">05x7-T-G4-1.051#20</strain>
    </source>
</reference>
<evidence type="ECO:0000313" key="12">
    <source>
        <dbReference type="EMBL" id="EKC18750.1"/>
    </source>
</evidence>
<keyword evidence="4" id="KW-0732">Signal</keyword>
<dbReference type="EMBL" id="JH816865">
    <property type="protein sequence ID" value="EKC18750.1"/>
    <property type="molecule type" value="Genomic_DNA"/>
</dbReference>
<evidence type="ECO:0000256" key="2">
    <source>
        <dbReference type="ARBA" id="ARBA00006656"/>
    </source>
</evidence>
<comment type="similarity">
    <text evidence="2 8">Belongs to the TGF-beta family.</text>
</comment>
<protein>
    <submittedName>
        <fullName evidence="12">Bone morphogenetic protein 2</fullName>
    </submittedName>
</protein>
<feature type="compositionally biased region" description="Basic residues" evidence="9">
    <location>
        <begin position="325"/>
        <end position="356"/>
    </location>
</feature>
<evidence type="ECO:0000256" key="4">
    <source>
        <dbReference type="ARBA" id="ARBA00022729"/>
    </source>
</evidence>
<keyword evidence="3" id="KW-0964">Secreted</keyword>
<organism evidence="12">
    <name type="scientific">Magallana gigas</name>
    <name type="common">Pacific oyster</name>
    <name type="synonym">Crassostrea gigas</name>
    <dbReference type="NCBI Taxonomy" id="29159"/>
    <lineage>
        <taxon>Eukaryota</taxon>
        <taxon>Metazoa</taxon>
        <taxon>Spiralia</taxon>
        <taxon>Lophotrochozoa</taxon>
        <taxon>Mollusca</taxon>
        <taxon>Bivalvia</taxon>
        <taxon>Autobranchia</taxon>
        <taxon>Pteriomorphia</taxon>
        <taxon>Ostreida</taxon>
        <taxon>Ostreoidea</taxon>
        <taxon>Ostreidae</taxon>
        <taxon>Magallana</taxon>
    </lineage>
</organism>
<dbReference type="Pfam" id="PF00019">
    <property type="entry name" value="TGF_beta"/>
    <property type="match status" value="1"/>
</dbReference>
<evidence type="ECO:0000256" key="1">
    <source>
        <dbReference type="ARBA" id="ARBA00004613"/>
    </source>
</evidence>
<dbReference type="PANTHER" id="PTHR11848">
    <property type="entry name" value="TGF-BETA FAMILY"/>
    <property type="match status" value="1"/>
</dbReference>
<evidence type="ECO:0000256" key="3">
    <source>
        <dbReference type="ARBA" id="ARBA00022525"/>
    </source>
</evidence>
<dbReference type="GO" id="GO:0008083">
    <property type="term" value="F:growth factor activity"/>
    <property type="evidence" value="ECO:0007669"/>
    <property type="project" value="UniProtKB-KW"/>
</dbReference>
<dbReference type="InterPro" id="IPR001111">
    <property type="entry name" value="TGF-b_propeptide"/>
</dbReference>
<dbReference type="CDD" id="cd13761">
    <property type="entry name" value="TGF_beta_BMP5_like"/>
    <property type="match status" value="1"/>
</dbReference>
<dbReference type="GO" id="GO:0005615">
    <property type="term" value="C:extracellular space"/>
    <property type="evidence" value="ECO:0007669"/>
    <property type="project" value="TreeGrafter"/>
</dbReference>
<dbReference type="AlphaFoldDB" id="K1PQP9"/>
<feature type="compositionally biased region" description="Basic and acidic residues" evidence="9">
    <location>
        <begin position="310"/>
        <end position="324"/>
    </location>
</feature>
<feature type="transmembrane region" description="Helical" evidence="10">
    <location>
        <begin position="50"/>
        <end position="69"/>
    </location>
</feature>
<keyword evidence="10" id="KW-0812">Transmembrane</keyword>
<name>K1PQP9_MAGGI</name>
<dbReference type="GO" id="GO:0005125">
    <property type="term" value="F:cytokine activity"/>
    <property type="evidence" value="ECO:0007669"/>
    <property type="project" value="TreeGrafter"/>
</dbReference>